<evidence type="ECO:0000259" key="2">
    <source>
        <dbReference type="Pfam" id="PF10159"/>
    </source>
</evidence>
<evidence type="ECO:0000313" key="3">
    <source>
        <dbReference type="EMBL" id="KAL2786830.1"/>
    </source>
</evidence>
<keyword evidence="3" id="KW-0808">Transferase</keyword>
<dbReference type="InterPro" id="IPR039207">
    <property type="entry name" value="MMTAG2-like"/>
</dbReference>
<feature type="compositionally biased region" description="Basic and acidic residues" evidence="1">
    <location>
        <begin position="109"/>
        <end position="122"/>
    </location>
</feature>
<evidence type="ECO:0000256" key="1">
    <source>
        <dbReference type="SAM" id="MobiDB-lite"/>
    </source>
</evidence>
<proteinExistence type="predicted"/>
<dbReference type="GO" id="GO:0016301">
    <property type="term" value="F:kinase activity"/>
    <property type="evidence" value="ECO:0007669"/>
    <property type="project" value="UniProtKB-KW"/>
</dbReference>
<feature type="compositionally biased region" description="Polar residues" evidence="1">
    <location>
        <begin position="216"/>
        <end position="228"/>
    </location>
</feature>
<reference evidence="3 4" key="1">
    <citation type="submission" date="2024-07" db="EMBL/GenBank/DDBJ databases">
        <title>Section-level genome sequencing and comparative genomics of Aspergillus sections Usti and Cavernicolus.</title>
        <authorList>
            <consortium name="Lawrence Berkeley National Laboratory"/>
            <person name="Nybo J.L."/>
            <person name="Vesth T.C."/>
            <person name="Theobald S."/>
            <person name="Frisvad J.C."/>
            <person name="Larsen T.O."/>
            <person name="Kjaerboelling I."/>
            <person name="Rothschild-Mancinelli K."/>
            <person name="Lyhne E.K."/>
            <person name="Kogle M.E."/>
            <person name="Barry K."/>
            <person name="Clum A."/>
            <person name="Na H."/>
            <person name="Ledsgaard L."/>
            <person name="Lin J."/>
            <person name="Lipzen A."/>
            <person name="Kuo A."/>
            <person name="Riley R."/>
            <person name="Mondo S."/>
            <person name="Labutti K."/>
            <person name="Haridas S."/>
            <person name="Pangalinan J."/>
            <person name="Salamov A.A."/>
            <person name="Simmons B.A."/>
            <person name="Magnuson J.K."/>
            <person name="Chen J."/>
            <person name="Drula E."/>
            <person name="Henrissat B."/>
            <person name="Wiebenga A."/>
            <person name="Lubbers R.J."/>
            <person name="Gomes A.C."/>
            <person name="Makela M.R."/>
            <person name="Stajich J."/>
            <person name="Grigoriev I.V."/>
            <person name="Mortensen U.H."/>
            <person name="De Vries R.P."/>
            <person name="Baker S.E."/>
            <person name="Andersen M.R."/>
        </authorList>
    </citation>
    <scope>NUCLEOTIDE SEQUENCE [LARGE SCALE GENOMIC DNA]</scope>
    <source>
        <strain evidence="3 4">CBS 209.92</strain>
    </source>
</reference>
<gene>
    <name evidence="3" type="ORF">BJX66DRAFT_341787</name>
</gene>
<keyword evidence="3" id="KW-0418">Kinase</keyword>
<feature type="domain" description="Multiple myeloma tumor-associated protein 2-like N-terminal" evidence="2">
    <location>
        <begin position="11"/>
        <end position="88"/>
    </location>
</feature>
<name>A0ABR4FU79_9EURO</name>
<dbReference type="InterPro" id="IPR019315">
    <property type="entry name" value="MMTA2_N"/>
</dbReference>
<dbReference type="Pfam" id="PF10159">
    <property type="entry name" value="MMtag"/>
    <property type="match status" value="1"/>
</dbReference>
<dbReference type="Proteomes" id="UP001610563">
    <property type="component" value="Unassembled WGS sequence"/>
</dbReference>
<feature type="region of interest" description="Disordered" evidence="1">
    <location>
        <begin position="86"/>
        <end position="135"/>
    </location>
</feature>
<sequence>MDLVAGVRKEGSRGGRADFKWSDVKDSSHRENYLGHSVMAPVGRWQQNKDLQWYTRGDEDPEEKARLEREERQRVKVAEDEAMARALGLPLPSENANLVPLGGADDESEGNKREIEGEKNGQRMEGGGGASVQGVRDGIESESESIGLTGIGIGSADIGIGRTGTEAIEVTEATDTDRDQGREIESLTETETESASVSTAGDAHGQGARSGAIWTDTRSTLSSLGAQA</sequence>
<feature type="compositionally biased region" description="Basic and acidic residues" evidence="1">
    <location>
        <begin position="175"/>
        <end position="185"/>
    </location>
</feature>
<evidence type="ECO:0000313" key="4">
    <source>
        <dbReference type="Proteomes" id="UP001610563"/>
    </source>
</evidence>
<protein>
    <submittedName>
        <fullName evidence="3">Kinase phosphorylation protein-domain-containing protein</fullName>
    </submittedName>
</protein>
<dbReference type="EMBL" id="JBFTWV010000109">
    <property type="protein sequence ID" value="KAL2786830.1"/>
    <property type="molecule type" value="Genomic_DNA"/>
</dbReference>
<feature type="region of interest" description="Disordered" evidence="1">
    <location>
        <begin position="172"/>
        <end position="228"/>
    </location>
</feature>
<accession>A0ABR4FU79</accession>
<organism evidence="3 4">
    <name type="scientific">Aspergillus keveii</name>
    <dbReference type="NCBI Taxonomy" id="714993"/>
    <lineage>
        <taxon>Eukaryota</taxon>
        <taxon>Fungi</taxon>
        <taxon>Dikarya</taxon>
        <taxon>Ascomycota</taxon>
        <taxon>Pezizomycotina</taxon>
        <taxon>Eurotiomycetes</taxon>
        <taxon>Eurotiomycetidae</taxon>
        <taxon>Eurotiales</taxon>
        <taxon>Aspergillaceae</taxon>
        <taxon>Aspergillus</taxon>
        <taxon>Aspergillus subgen. Nidulantes</taxon>
    </lineage>
</organism>
<keyword evidence="4" id="KW-1185">Reference proteome</keyword>
<dbReference type="PANTHER" id="PTHR14580:SF0">
    <property type="entry name" value="MULTIPLE MYELOMA TUMOR-ASSOCIATED PROTEIN 2"/>
    <property type="match status" value="1"/>
</dbReference>
<comment type="caution">
    <text evidence="3">The sequence shown here is derived from an EMBL/GenBank/DDBJ whole genome shotgun (WGS) entry which is preliminary data.</text>
</comment>
<dbReference type="PANTHER" id="PTHR14580">
    <property type="entry name" value="MULTIPLE MYELOMA TUMOR-ASSOCIATED PROTEIN 2 FAMILY MEMBER"/>
    <property type="match status" value="1"/>
</dbReference>